<evidence type="ECO:0000259" key="9">
    <source>
        <dbReference type="Pfam" id="PF21082"/>
    </source>
</evidence>
<reference evidence="11" key="1">
    <citation type="submission" date="2020-06" db="EMBL/GenBank/DDBJ databases">
        <title>Unique genomic features of the anaerobic methanotrophic archaea.</title>
        <authorList>
            <person name="Chadwick G.L."/>
            <person name="Skennerton C.T."/>
            <person name="Laso-Perez R."/>
            <person name="Leu A.O."/>
            <person name="Speth D.R."/>
            <person name="Yu H."/>
            <person name="Morgan-Lang C."/>
            <person name="Hatzenpichler R."/>
            <person name="Goudeau D."/>
            <person name="Malmstrom R."/>
            <person name="Brazelton W.J."/>
            <person name="Woyke T."/>
            <person name="Hallam S.J."/>
            <person name="Tyson G.W."/>
            <person name="Wegener G."/>
            <person name="Boetius A."/>
            <person name="Orphan V."/>
        </authorList>
    </citation>
    <scope>NUCLEOTIDE SEQUENCE</scope>
</reference>
<dbReference type="AlphaFoldDB" id="A0A7G9YYK1"/>
<dbReference type="Gene3D" id="1.10.287.1260">
    <property type="match status" value="1"/>
</dbReference>
<dbReference type="SUPFAM" id="SSF50182">
    <property type="entry name" value="Sm-like ribonucleoproteins"/>
    <property type="match status" value="1"/>
</dbReference>
<dbReference type="InterPro" id="IPR045276">
    <property type="entry name" value="YbiO_bact"/>
</dbReference>
<dbReference type="PANTHER" id="PTHR30460">
    <property type="entry name" value="MODERATE CONDUCTANCE MECHANOSENSITIVE CHANNEL YBIO"/>
    <property type="match status" value="1"/>
</dbReference>
<comment type="subcellular location">
    <subcellularLocation>
        <location evidence="1">Cell membrane</location>
        <topology evidence="1">Multi-pass membrane protein</topology>
    </subcellularLocation>
</comment>
<gene>
    <name evidence="11" type="ORF">GGECLBBC_00025</name>
</gene>
<sequence length="286" mass="32266">MDLQNLQDILLTWFLSHGIKIIAILIGAYLISHFGKIFIEKTVRKLIKPEKEAKDPEAEKKREDTLIKAFNSTLSLVVWIAAIFMIIYEFEINIGPLLVGAGVIGVALGFGFQHIIKDFLAGIFIIVEDQYRVGDVVNVANVGGLVQDISLRKTVLRDLDGVEHHIANGEIRKASNLSKGFARVNLNIGVAYKENLEHVIEVVNRVGKELAEDSEWKEKIVTVPQFLRVDDFADSAIIIKLLGDTKPLKQWEVKGELRKRLKIAFDEENIEIPFPQMSVWPRGKCE</sequence>
<evidence type="ECO:0000256" key="2">
    <source>
        <dbReference type="ARBA" id="ARBA00008017"/>
    </source>
</evidence>
<dbReference type="InterPro" id="IPR023408">
    <property type="entry name" value="MscS_beta-dom_sf"/>
</dbReference>
<dbReference type="InterPro" id="IPR049278">
    <property type="entry name" value="MS_channel_C"/>
</dbReference>
<dbReference type="Gene3D" id="2.30.30.60">
    <property type="match status" value="1"/>
</dbReference>
<dbReference type="Pfam" id="PF00924">
    <property type="entry name" value="MS_channel_2nd"/>
    <property type="match status" value="1"/>
</dbReference>
<dbReference type="Gene3D" id="3.30.70.100">
    <property type="match status" value="1"/>
</dbReference>
<evidence type="ECO:0000256" key="3">
    <source>
        <dbReference type="ARBA" id="ARBA00022475"/>
    </source>
</evidence>
<keyword evidence="3" id="KW-1003">Cell membrane</keyword>
<feature type="transmembrane region" description="Helical" evidence="7">
    <location>
        <begin position="69"/>
        <end position="88"/>
    </location>
</feature>
<evidence type="ECO:0000259" key="10">
    <source>
        <dbReference type="Pfam" id="PF21088"/>
    </source>
</evidence>
<evidence type="ECO:0000256" key="7">
    <source>
        <dbReference type="SAM" id="Phobius"/>
    </source>
</evidence>
<evidence type="ECO:0000256" key="5">
    <source>
        <dbReference type="ARBA" id="ARBA00022989"/>
    </source>
</evidence>
<feature type="domain" description="Mechanosensitive ion channel transmembrane helices 2/3" evidence="10">
    <location>
        <begin position="74"/>
        <end position="113"/>
    </location>
</feature>
<dbReference type="InterPro" id="IPR049142">
    <property type="entry name" value="MS_channel_1st"/>
</dbReference>
<evidence type="ECO:0000256" key="1">
    <source>
        <dbReference type="ARBA" id="ARBA00004651"/>
    </source>
</evidence>
<accession>A0A7G9YYK1</accession>
<feature type="domain" description="Mechanosensitive ion channel MscS" evidence="8">
    <location>
        <begin position="115"/>
        <end position="178"/>
    </location>
</feature>
<keyword evidence="5 7" id="KW-1133">Transmembrane helix</keyword>
<dbReference type="EMBL" id="MT631530">
    <property type="protein sequence ID" value="QNO53085.1"/>
    <property type="molecule type" value="Genomic_DNA"/>
</dbReference>
<dbReference type="InterPro" id="IPR011066">
    <property type="entry name" value="MscS_channel_C_sf"/>
</dbReference>
<dbReference type="InterPro" id="IPR011014">
    <property type="entry name" value="MscS_channel_TM-2"/>
</dbReference>
<dbReference type="Pfam" id="PF21088">
    <property type="entry name" value="MS_channel_1st"/>
    <property type="match status" value="1"/>
</dbReference>
<dbReference type="SUPFAM" id="SSF82689">
    <property type="entry name" value="Mechanosensitive channel protein MscS (YggB), C-terminal domain"/>
    <property type="match status" value="1"/>
</dbReference>
<keyword evidence="6 7" id="KW-0472">Membrane</keyword>
<proteinExistence type="inferred from homology"/>
<keyword evidence="4 7" id="KW-0812">Transmembrane</keyword>
<protein>
    <submittedName>
        <fullName evidence="11">Small-conductance mechanosensitive channel MscMJ</fullName>
    </submittedName>
</protein>
<evidence type="ECO:0000259" key="8">
    <source>
        <dbReference type="Pfam" id="PF00924"/>
    </source>
</evidence>
<evidence type="ECO:0000256" key="6">
    <source>
        <dbReference type="ARBA" id="ARBA00023136"/>
    </source>
</evidence>
<dbReference type="GO" id="GO:0008381">
    <property type="term" value="F:mechanosensitive monoatomic ion channel activity"/>
    <property type="evidence" value="ECO:0007669"/>
    <property type="project" value="InterPro"/>
</dbReference>
<dbReference type="SUPFAM" id="SSF82861">
    <property type="entry name" value="Mechanosensitive channel protein MscS (YggB), transmembrane region"/>
    <property type="match status" value="1"/>
</dbReference>
<dbReference type="InterPro" id="IPR010920">
    <property type="entry name" value="LSM_dom_sf"/>
</dbReference>
<dbReference type="Pfam" id="PF21082">
    <property type="entry name" value="MS_channel_3rd"/>
    <property type="match status" value="1"/>
</dbReference>
<evidence type="ECO:0000313" key="11">
    <source>
        <dbReference type="EMBL" id="QNO53085.1"/>
    </source>
</evidence>
<feature type="domain" description="Mechanosensitive ion channel MscS C-terminal" evidence="9">
    <location>
        <begin position="184"/>
        <end position="272"/>
    </location>
</feature>
<dbReference type="PANTHER" id="PTHR30460:SF0">
    <property type="entry name" value="MODERATE CONDUCTANCE MECHANOSENSITIVE CHANNEL YBIO"/>
    <property type="match status" value="1"/>
</dbReference>
<feature type="transmembrane region" description="Helical" evidence="7">
    <location>
        <begin position="12"/>
        <end position="31"/>
    </location>
</feature>
<feature type="transmembrane region" description="Helical" evidence="7">
    <location>
        <begin position="94"/>
        <end position="112"/>
    </location>
</feature>
<organism evidence="11">
    <name type="scientific">Candidatus Methanophagaceae archaeon ANME-1 ERB6</name>
    <dbReference type="NCBI Taxonomy" id="2759912"/>
    <lineage>
        <taxon>Archaea</taxon>
        <taxon>Methanobacteriati</taxon>
        <taxon>Methanobacteriota</taxon>
        <taxon>Stenosarchaea group</taxon>
        <taxon>Methanomicrobia</taxon>
        <taxon>Candidatus Methanophagales</taxon>
        <taxon>Candidatus Methanophagaceae</taxon>
    </lineage>
</organism>
<dbReference type="GO" id="GO:0005886">
    <property type="term" value="C:plasma membrane"/>
    <property type="evidence" value="ECO:0007669"/>
    <property type="project" value="UniProtKB-SubCell"/>
</dbReference>
<dbReference type="InterPro" id="IPR006685">
    <property type="entry name" value="MscS_channel_2nd"/>
</dbReference>
<comment type="similarity">
    <text evidence="2">Belongs to the MscS (TC 1.A.23) family.</text>
</comment>
<name>A0A7G9YYK1_9EURY</name>
<evidence type="ECO:0000256" key="4">
    <source>
        <dbReference type="ARBA" id="ARBA00022692"/>
    </source>
</evidence>